<feature type="compositionally biased region" description="Low complexity" evidence="1">
    <location>
        <begin position="94"/>
        <end position="103"/>
    </location>
</feature>
<feature type="non-terminal residue" evidence="3">
    <location>
        <position position="188"/>
    </location>
</feature>
<name>A0A843VM51_COLES</name>
<keyword evidence="4" id="KW-1185">Reference proteome</keyword>
<gene>
    <name evidence="3" type="ORF">Taro_027306</name>
</gene>
<dbReference type="PROSITE" id="PS51925">
    <property type="entry name" value="SWIB_MDM2"/>
    <property type="match status" value="1"/>
</dbReference>
<dbReference type="AlphaFoldDB" id="A0A843VM51"/>
<proteinExistence type="predicted"/>
<evidence type="ECO:0000256" key="1">
    <source>
        <dbReference type="SAM" id="MobiDB-lite"/>
    </source>
</evidence>
<dbReference type="CDD" id="cd10567">
    <property type="entry name" value="SWIB-MDM2_like"/>
    <property type="match status" value="1"/>
</dbReference>
<dbReference type="SUPFAM" id="SSF47592">
    <property type="entry name" value="SWIB/MDM2 domain"/>
    <property type="match status" value="1"/>
</dbReference>
<evidence type="ECO:0000259" key="2">
    <source>
        <dbReference type="PROSITE" id="PS51925"/>
    </source>
</evidence>
<protein>
    <recommendedName>
        <fullName evidence="2">DM2 domain-containing protein</fullName>
    </recommendedName>
</protein>
<dbReference type="InterPro" id="IPR019835">
    <property type="entry name" value="SWIB_domain"/>
</dbReference>
<accession>A0A843VM51</accession>
<dbReference type="Gene3D" id="1.10.245.10">
    <property type="entry name" value="SWIB/MDM2 domain"/>
    <property type="match status" value="1"/>
</dbReference>
<dbReference type="EMBL" id="NMUH01001698">
    <property type="protein sequence ID" value="MQL94650.1"/>
    <property type="molecule type" value="Genomic_DNA"/>
</dbReference>
<feature type="domain" description="DM2" evidence="2">
    <location>
        <begin position="110"/>
        <end position="188"/>
    </location>
</feature>
<sequence length="188" mass="20406">LPKVYLLPPAPFSPAPPPPLPLLLPRRLRRHFATTSPHLLEAMATAASLFGCHSSSLSVAGRGPLLGPSKALPLACPTAVVLPRRRALPPVCTASKPASAAPKGKGKPRGISQPKPISPAMQELLGVPEIPRTQALKLIWAYIKQHNLQDPEDKKVIVCDEKLKNIFDGRERVGFLEISRLINPHFMK</sequence>
<reference evidence="3" key="1">
    <citation type="submission" date="2017-07" db="EMBL/GenBank/DDBJ databases">
        <title>Taro Niue Genome Assembly and Annotation.</title>
        <authorList>
            <person name="Atibalentja N."/>
            <person name="Keating K."/>
            <person name="Fields C.J."/>
        </authorList>
    </citation>
    <scope>NUCLEOTIDE SEQUENCE</scope>
    <source>
        <strain evidence="3">Niue_2</strain>
        <tissue evidence="3">Leaf</tissue>
    </source>
</reference>
<dbReference type="Pfam" id="PF02201">
    <property type="entry name" value="SWIB"/>
    <property type="match status" value="1"/>
</dbReference>
<evidence type="ECO:0000313" key="3">
    <source>
        <dbReference type="EMBL" id="MQL94650.1"/>
    </source>
</evidence>
<dbReference type="OrthoDB" id="10251073at2759"/>
<comment type="caution">
    <text evidence="3">The sequence shown here is derived from an EMBL/GenBank/DDBJ whole genome shotgun (WGS) entry which is preliminary data.</text>
</comment>
<feature type="region of interest" description="Disordered" evidence="1">
    <location>
        <begin position="92"/>
        <end position="115"/>
    </location>
</feature>
<dbReference type="Proteomes" id="UP000652761">
    <property type="component" value="Unassembled WGS sequence"/>
</dbReference>
<dbReference type="SMART" id="SM00151">
    <property type="entry name" value="SWIB"/>
    <property type="match status" value="1"/>
</dbReference>
<evidence type="ECO:0000313" key="4">
    <source>
        <dbReference type="Proteomes" id="UP000652761"/>
    </source>
</evidence>
<dbReference type="InterPro" id="IPR036885">
    <property type="entry name" value="SWIB_MDM2_dom_sf"/>
</dbReference>
<dbReference type="PANTHER" id="PTHR13844">
    <property type="entry name" value="SWI/SNF-RELATED MATRIX-ASSOCIATED ACTIN-DEPENDENT REGULATOR OF CHROMATIN SUBFAMILY D"/>
    <property type="match status" value="1"/>
</dbReference>
<organism evidence="3 4">
    <name type="scientific">Colocasia esculenta</name>
    <name type="common">Wild taro</name>
    <name type="synonym">Arum esculentum</name>
    <dbReference type="NCBI Taxonomy" id="4460"/>
    <lineage>
        <taxon>Eukaryota</taxon>
        <taxon>Viridiplantae</taxon>
        <taxon>Streptophyta</taxon>
        <taxon>Embryophyta</taxon>
        <taxon>Tracheophyta</taxon>
        <taxon>Spermatophyta</taxon>
        <taxon>Magnoliopsida</taxon>
        <taxon>Liliopsida</taxon>
        <taxon>Araceae</taxon>
        <taxon>Aroideae</taxon>
        <taxon>Colocasieae</taxon>
        <taxon>Colocasia</taxon>
    </lineage>
</organism>
<dbReference type="InterPro" id="IPR003121">
    <property type="entry name" value="SWIB_MDM2_domain"/>
</dbReference>